<protein>
    <submittedName>
        <fullName evidence="1">Uncharacterized protein</fullName>
    </submittedName>
</protein>
<dbReference type="Proteomes" id="UP000288102">
    <property type="component" value="Unassembled WGS sequence"/>
</dbReference>
<evidence type="ECO:0000313" key="1">
    <source>
        <dbReference type="EMBL" id="RUT69672.1"/>
    </source>
</evidence>
<dbReference type="EMBL" id="QWDM01000008">
    <property type="protein sequence ID" value="RUT69672.1"/>
    <property type="molecule type" value="Genomic_DNA"/>
</dbReference>
<evidence type="ECO:0000313" key="2">
    <source>
        <dbReference type="Proteomes" id="UP000288102"/>
    </source>
</evidence>
<organism evidence="1 2">
    <name type="scientific">Flavobacterium cupreum</name>
    <dbReference type="NCBI Taxonomy" id="2133766"/>
    <lineage>
        <taxon>Bacteria</taxon>
        <taxon>Pseudomonadati</taxon>
        <taxon>Bacteroidota</taxon>
        <taxon>Flavobacteriia</taxon>
        <taxon>Flavobacteriales</taxon>
        <taxon>Flavobacteriaceae</taxon>
        <taxon>Flavobacterium</taxon>
    </lineage>
</organism>
<reference evidence="2" key="1">
    <citation type="journal article" date="2019" name="Syst. Appl. Microbiol.">
        <title>Flavobacterium circumlabens sp. nov. and Flavobacterium cupreum sp. nov., two psychrotrophic species isolated from Antarctic environmental samples.</title>
        <authorList>
            <person name="Kralova S."/>
            <person name="Busse H.-J."/>
            <person name="Svec P."/>
            <person name="Maslanova I."/>
            <person name="Stankova E."/>
            <person name="Bartak M."/>
            <person name="Sedlacek I."/>
        </authorList>
    </citation>
    <scope>NUCLEOTIDE SEQUENCE [LARGE SCALE GENOMIC DNA]</scope>
    <source>
        <strain evidence="2">CCM 8825</strain>
    </source>
</reference>
<gene>
    <name evidence="1" type="ORF">D0817_13700</name>
</gene>
<keyword evidence="2" id="KW-1185">Reference proteome</keyword>
<sequence length="73" mass="8744">MGRGKKVLTQIEQIWQIISNLWNLYNLWQKKFVKIRVIRVIRGKKISALKPETKKTSNLKQKNICYIKAKFQI</sequence>
<accession>A0A434A5Q8</accession>
<comment type="caution">
    <text evidence="1">The sequence shown here is derived from an EMBL/GenBank/DDBJ whole genome shotgun (WGS) entry which is preliminary data.</text>
</comment>
<proteinExistence type="predicted"/>
<dbReference type="AlphaFoldDB" id="A0A434A5Q8"/>
<name>A0A434A5Q8_9FLAO</name>